<name>A0A0U0SQB6_MYCTX</name>
<protein>
    <submittedName>
        <fullName evidence="3">Uncharacterized protein</fullName>
    </submittedName>
</protein>
<evidence type="ECO:0000313" key="2">
    <source>
        <dbReference type="EMBL" id="CKR10416.1"/>
    </source>
</evidence>
<dbReference type="EMBL" id="CFOE01000671">
    <property type="protein sequence ID" value="CFE44580.1"/>
    <property type="molecule type" value="Genomic_DNA"/>
</dbReference>
<organism evidence="3 8">
    <name type="scientific">Mycobacterium tuberculosis</name>
    <dbReference type="NCBI Taxonomy" id="1773"/>
    <lineage>
        <taxon>Bacteria</taxon>
        <taxon>Bacillati</taxon>
        <taxon>Actinomycetota</taxon>
        <taxon>Actinomycetes</taxon>
        <taxon>Mycobacteriales</taxon>
        <taxon>Mycobacteriaceae</taxon>
        <taxon>Mycobacterium</taxon>
        <taxon>Mycobacterium tuberculosis complex</taxon>
    </lineage>
</organism>
<evidence type="ECO:0000313" key="5">
    <source>
        <dbReference type="Proteomes" id="UP000048289"/>
    </source>
</evidence>
<evidence type="ECO:0000313" key="8">
    <source>
        <dbReference type="Proteomes" id="UP000050139"/>
    </source>
</evidence>
<reference evidence="5 6" key="2">
    <citation type="submission" date="2015-03" db="EMBL/GenBank/DDBJ databases">
        <authorList>
            <consortium name="Pathogen Informatics"/>
        </authorList>
    </citation>
    <scope>NUCLEOTIDE SEQUENCE [LARGE SCALE GENOMIC DNA]</scope>
    <source>
        <strain evidence="2 7">Bir 187</strain>
        <strain evidence="1 5">G09901357</strain>
        <strain evidence="4 6">P00601463</strain>
    </source>
</reference>
<gene>
    <name evidence="1" type="ORF">ERS007681_03659</name>
    <name evidence="4" type="ORF">ERS007741_04227</name>
    <name evidence="2" type="ORF">ERS027661_00599</name>
    <name evidence="3" type="ORF">ERS094118_03810</name>
</gene>
<proteinExistence type="predicted"/>
<dbReference type="EMBL" id="COPH01000040">
    <property type="protein sequence ID" value="CLX00399.1"/>
    <property type="molecule type" value="Genomic_DNA"/>
</dbReference>
<evidence type="ECO:0000313" key="7">
    <source>
        <dbReference type="Proteomes" id="UP000049023"/>
    </source>
</evidence>
<evidence type="ECO:0000313" key="4">
    <source>
        <dbReference type="EMBL" id="COX34427.1"/>
    </source>
</evidence>
<dbReference type="Proteomes" id="UP000049023">
    <property type="component" value="Unassembled WGS sequence"/>
</dbReference>
<accession>A0A0U0SQB6</accession>
<evidence type="ECO:0000313" key="6">
    <source>
        <dbReference type="Proteomes" id="UP000048600"/>
    </source>
</evidence>
<dbReference type="Proteomes" id="UP000048600">
    <property type="component" value="Unassembled WGS sequence"/>
</dbReference>
<sequence>MAHICSYAASIAAIAGAFCPKKFENTNDTRSERLAATSAGCTIAARTASNSATRAAAWVADRWAWAAAAASHPRYGATAAAIAADDGPSHDSPTRPDVTELKEAAAEANSIASWSQATAAADMGSDPAPPNMRAELISGGNVEKFMAPTFPGCTEFMAAHQPAVGERRVARRYSAIFAAVCISPE</sequence>
<evidence type="ECO:0000313" key="3">
    <source>
        <dbReference type="EMBL" id="CLX00399.1"/>
    </source>
</evidence>
<evidence type="ECO:0000313" key="1">
    <source>
        <dbReference type="EMBL" id="CFE44580.1"/>
    </source>
</evidence>
<dbReference type="AlphaFoldDB" id="A0A0U0SQB6"/>
<dbReference type="EMBL" id="CHKL01000820">
    <property type="protein sequence ID" value="COX34427.1"/>
    <property type="molecule type" value="Genomic_DNA"/>
</dbReference>
<dbReference type="Proteomes" id="UP000050139">
    <property type="component" value="Unassembled WGS sequence"/>
</dbReference>
<dbReference type="EMBL" id="CNFU01000077">
    <property type="protein sequence ID" value="CKR10416.1"/>
    <property type="molecule type" value="Genomic_DNA"/>
</dbReference>
<reference evidence="3 8" key="1">
    <citation type="submission" date="2015-03" db="EMBL/GenBank/DDBJ databases">
        <authorList>
            <consortium name="Pathogen Informatics"/>
            <person name="Murphy D."/>
        </authorList>
    </citation>
    <scope>NUCLEOTIDE SEQUENCE [LARGE SCALE GENOMIC DNA]</scope>
    <source>
        <strain evidence="3 8">0268S</strain>
    </source>
</reference>
<dbReference type="Proteomes" id="UP000048289">
    <property type="component" value="Unassembled WGS sequence"/>
</dbReference>